<dbReference type="EC" id="3.1.2.2" evidence="16"/>
<dbReference type="Pfam" id="PF03061">
    <property type="entry name" value="4HBT"/>
    <property type="match status" value="1"/>
</dbReference>
<evidence type="ECO:0000256" key="8">
    <source>
        <dbReference type="ARBA" id="ARBA00022832"/>
    </source>
</evidence>
<comment type="catalytic activity">
    <reaction evidence="21">
        <text>decanoyl-CoA + H2O = decanoate + CoA + H(+)</text>
        <dbReference type="Rhea" id="RHEA:40059"/>
        <dbReference type="ChEBI" id="CHEBI:15377"/>
        <dbReference type="ChEBI" id="CHEBI:15378"/>
        <dbReference type="ChEBI" id="CHEBI:27689"/>
        <dbReference type="ChEBI" id="CHEBI:57287"/>
        <dbReference type="ChEBI" id="CHEBI:61430"/>
    </reaction>
    <physiologicalReaction direction="left-to-right" evidence="21">
        <dbReference type="Rhea" id="RHEA:40060"/>
    </physiologicalReaction>
</comment>
<evidence type="ECO:0000256" key="14">
    <source>
        <dbReference type="ARBA" id="ARBA00037002"/>
    </source>
</evidence>
<reference evidence="25 26" key="1">
    <citation type="submission" date="2017-05" db="EMBL/GenBank/DDBJ databases">
        <authorList>
            <person name="Varghese N."/>
            <person name="Submissions S."/>
        </authorList>
    </citation>
    <scope>NUCLEOTIDE SEQUENCE [LARGE SCALE GENOMIC DNA]</scope>
    <source>
        <strain evidence="25 26">DSM 27040</strain>
    </source>
</reference>
<evidence type="ECO:0000256" key="6">
    <source>
        <dbReference type="ARBA" id="ARBA00022703"/>
    </source>
</evidence>
<evidence type="ECO:0000256" key="12">
    <source>
        <dbReference type="ARBA" id="ARBA00023273"/>
    </source>
</evidence>
<evidence type="ECO:0000256" key="21">
    <source>
        <dbReference type="ARBA" id="ARBA00047969"/>
    </source>
</evidence>
<evidence type="ECO:0000256" key="15">
    <source>
        <dbReference type="ARBA" id="ARBA00038456"/>
    </source>
</evidence>
<evidence type="ECO:0000256" key="4">
    <source>
        <dbReference type="ARBA" id="ARBA00022475"/>
    </source>
</evidence>
<dbReference type="EMBL" id="FXTB01000011">
    <property type="protein sequence ID" value="SMO87121.1"/>
    <property type="molecule type" value="Genomic_DNA"/>
</dbReference>
<evidence type="ECO:0000256" key="19">
    <source>
        <dbReference type="ARBA" id="ARBA00047588"/>
    </source>
</evidence>
<dbReference type="InterPro" id="IPR029069">
    <property type="entry name" value="HotDog_dom_sf"/>
</dbReference>
<evidence type="ECO:0000256" key="10">
    <source>
        <dbReference type="ARBA" id="ARBA00023098"/>
    </source>
</evidence>
<dbReference type="GO" id="GO:0016020">
    <property type="term" value="C:membrane"/>
    <property type="evidence" value="ECO:0007669"/>
    <property type="project" value="UniProtKB-SubCell"/>
</dbReference>
<dbReference type="AlphaFoldDB" id="A0A521EUM1"/>
<keyword evidence="8" id="KW-0276">Fatty acid metabolism</keyword>
<keyword evidence="10" id="KW-0443">Lipid metabolism</keyword>
<dbReference type="GO" id="GO:0005737">
    <property type="term" value="C:cytoplasm"/>
    <property type="evidence" value="ECO:0007669"/>
    <property type="project" value="UniProtKB-SubCell"/>
</dbReference>
<dbReference type="Proteomes" id="UP000319040">
    <property type="component" value="Unassembled WGS sequence"/>
</dbReference>
<sequence length="160" mass="18364">MKKIVNPFVNNPQHQHKCFGCSPQNPIGLQLEFWDAGEEIIAKWLPKKQFEGYMNVVHGGIQATLHDEIASWVVYTKCQTMGVTSNMEVQYKKPLMISGEEITIKARLESPNRRLVKINTLIQDYQGTVCSIATVTYFLLSQQKAKMEYNYPGIEAFYEK</sequence>
<evidence type="ECO:0000313" key="25">
    <source>
        <dbReference type="EMBL" id="SMO87121.1"/>
    </source>
</evidence>
<evidence type="ECO:0000256" key="5">
    <source>
        <dbReference type="ARBA" id="ARBA00022490"/>
    </source>
</evidence>
<comment type="catalytic activity">
    <reaction evidence="13">
        <text>(5Z,8Z,11Z,14Z)-eicosatetraenoyl-CoA + H2O = (5Z,8Z,11Z,14Z)-eicosatetraenoate + CoA + H(+)</text>
        <dbReference type="Rhea" id="RHEA:40151"/>
        <dbReference type="ChEBI" id="CHEBI:15377"/>
        <dbReference type="ChEBI" id="CHEBI:15378"/>
        <dbReference type="ChEBI" id="CHEBI:32395"/>
        <dbReference type="ChEBI" id="CHEBI:57287"/>
        <dbReference type="ChEBI" id="CHEBI:57368"/>
    </reaction>
    <physiologicalReaction direction="left-to-right" evidence="13">
        <dbReference type="Rhea" id="RHEA:40152"/>
    </physiologicalReaction>
</comment>
<keyword evidence="6" id="KW-0053">Apoptosis</keyword>
<feature type="domain" description="Thioesterase" evidence="24">
    <location>
        <begin position="54"/>
        <end position="130"/>
    </location>
</feature>
<dbReference type="RefSeq" id="WP_142534463.1">
    <property type="nucleotide sequence ID" value="NZ_FXTB01000011.1"/>
</dbReference>
<comment type="catalytic activity">
    <reaction evidence="19">
        <text>octanoyl-CoA + H2O = octanoate + CoA + H(+)</text>
        <dbReference type="Rhea" id="RHEA:30143"/>
        <dbReference type="ChEBI" id="CHEBI:15377"/>
        <dbReference type="ChEBI" id="CHEBI:15378"/>
        <dbReference type="ChEBI" id="CHEBI:25646"/>
        <dbReference type="ChEBI" id="CHEBI:57287"/>
        <dbReference type="ChEBI" id="CHEBI:57386"/>
    </reaction>
    <physiologicalReaction direction="left-to-right" evidence="19">
        <dbReference type="Rhea" id="RHEA:30144"/>
    </physiologicalReaction>
</comment>
<dbReference type="Gene3D" id="3.10.129.10">
    <property type="entry name" value="Hotdog Thioesterase"/>
    <property type="match status" value="1"/>
</dbReference>
<evidence type="ECO:0000256" key="18">
    <source>
        <dbReference type="ARBA" id="ARBA00043210"/>
    </source>
</evidence>
<dbReference type="InterPro" id="IPR052365">
    <property type="entry name" value="THEM4/THEM5_acyl-CoA_thioest"/>
</dbReference>
<comment type="catalytic activity">
    <reaction evidence="20">
        <text>hexadecanoyl-CoA + H2O = hexadecanoate + CoA + H(+)</text>
        <dbReference type="Rhea" id="RHEA:16645"/>
        <dbReference type="ChEBI" id="CHEBI:7896"/>
        <dbReference type="ChEBI" id="CHEBI:15377"/>
        <dbReference type="ChEBI" id="CHEBI:15378"/>
        <dbReference type="ChEBI" id="CHEBI:57287"/>
        <dbReference type="ChEBI" id="CHEBI:57379"/>
        <dbReference type="EC" id="3.1.2.2"/>
    </reaction>
    <physiologicalReaction direction="left-to-right" evidence="20">
        <dbReference type="Rhea" id="RHEA:16646"/>
    </physiologicalReaction>
</comment>
<keyword evidence="26" id="KW-1185">Reference proteome</keyword>
<comment type="subcellular location">
    <subcellularLocation>
        <location evidence="3">Cell projection</location>
        <location evidence="3">Ruffle membrane</location>
    </subcellularLocation>
    <subcellularLocation>
        <location evidence="2">Cytoplasm</location>
    </subcellularLocation>
    <subcellularLocation>
        <location evidence="1">Membrane</location>
        <topology evidence="1">Peripheral membrane protein</topology>
    </subcellularLocation>
</comment>
<dbReference type="GO" id="GO:0016790">
    <property type="term" value="F:thiolester hydrolase activity"/>
    <property type="evidence" value="ECO:0007669"/>
    <property type="project" value="UniProtKB-ARBA"/>
</dbReference>
<keyword evidence="12" id="KW-0966">Cell projection</keyword>
<protein>
    <recommendedName>
        <fullName evidence="17">Acyl-coenzyme A thioesterase THEM4</fullName>
        <ecNumber evidence="16">3.1.2.2</ecNumber>
    </recommendedName>
    <alternativeName>
        <fullName evidence="18">Thioesterase superfamily member 4</fullName>
    </alternativeName>
</protein>
<keyword evidence="9" id="KW-0809">Transit peptide</keyword>
<evidence type="ECO:0000259" key="24">
    <source>
        <dbReference type="Pfam" id="PF03061"/>
    </source>
</evidence>
<dbReference type="PANTHER" id="PTHR12418">
    <property type="entry name" value="ACYL-COENZYME A THIOESTERASE THEM4"/>
    <property type="match status" value="1"/>
</dbReference>
<evidence type="ECO:0000256" key="23">
    <source>
        <dbReference type="ARBA" id="ARBA00048180"/>
    </source>
</evidence>
<evidence type="ECO:0000256" key="16">
    <source>
        <dbReference type="ARBA" id="ARBA00038848"/>
    </source>
</evidence>
<proteinExistence type="inferred from homology"/>
<dbReference type="SUPFAM" id="SSF54637">
    <property type="entry name" value="Thioesterase/thiol ester dehydrase-isomerase"/>
    <property type="match status" value="1"/>
</dbReference>
<dbReference type="InterPro" id="IPR006683">
    <property type="entry name" value="Thioestr_dom"/>
</dbReference>
<evidence type="ECO:0000256" key="1">
    <source>
        <dbReference type="ARBA" id="ARBA00004170"/>
    </source>
</evidence>
<evidence type="ECO:0000256" key="13">
    <source>
        <dbReference type="ARBA" id="ARBA00035852"/>
    </source>
</evidence>
<keyword evidence="11" id="KW-0472">Membrane</keyword>
<keyword evidence="7" id="KW-0378">Hydrolase</keyword>
<organism evidence="25 26">
    <name type="scientific">Saccharicrinis carchari</name>
    <dbReference type="NCBI Taxonomy" id="1168039"/>
    <lineage>
        <taxon>Bacteria</taxon>
        <taxon>Pseudomonadati</taxon>
        <taxon>Bacteroidota</taxon>
        <taxon>Bacteroidia</taxon>
        <taxon>Marinilabiliales</taxon>
        <taxon>Marinilabiliaceae</taxon>
        <taxon>Saccharicrinis</taxon>
    </lineage>
</organism>
<dbReference type="PANTHER" id="PTHR12418:SF19">
    <property type="entry name" value="ACYL-COENZYME A THIOESTERASE THEM4"/>
    <property type="match status" value="1"/>
</dbReference>
<evidence type="ECO:0000313" key="26">
    <source>
        <dbReference type="Proteomes" id="UP000319040"/>
    </source>
</evidence>
<comment type="similarity">
    <text evidence="15">Belongs to the THEM4/THEM5 thioesterase family.</text>
</comment>
<dbReference type="CDD" id="cd03443">
    <property type="entry name" value="PaaI_thioesterase"/>
    <property type="match status" value="1"/>
</dbReference>
<evidence type="ECO:0000256" key="7">
    <source>
        <dbReference type="ARBA" id="ARBA00022801"/>
    </source>
</evidence>
<evidence type="ECO:0000256" key="22">
    <source>
        <dbReference type="ARBA" id="ARBA00048074"/>
    </source>
</evidence>
<gene>
    <name evidence="25" type="ORF">SAMN06265379_11115</name>
</gene>
<comment type="catalytic activity">
    <reaction evidence="22">
        <text>dodecanoyl-CoA + H2O = dodecanoate + CoA + H(+)</text>
        <dbReference type="Rhea" id="RHEA:30135"/>
        <dbReference type="ChEBI" id="CHEBI:15377"/>
        <dbReference type="ChEBI" id="CHEBI:15378"/>
        <dbReference type="ChEBI" id="CHEBI:18262"/>
        <dbReference type="ChEBI" id="CHEBI:57287"/>
        <dbReference type="ChEBI" id="CHEBI:57375"/>
    </reaction>
    <physiologicalReaction direction="left-to-right" evidence="22">
        <dbReference type="Rhea" id="RHEA:30136"/>
    </physiologicalReaction>
</comment>
<evidence type="ECO:0000256" key="17">
    <source>
        <dbReference type="ARBA" id="ARBA00040123"/>
    </source>
</evidence>
<evidence type="ECO:0000256" key="20">
    <source>
        <dbReference type="ARBA" id="ARBA00047734"/>
    </source>
</evidence>
<comment type="catalytic activity">
    <reaction evidence="14">
        <text>(9Z)-octadecenoyl-CoA + H2O = (9Z)-octadecenoate + CoA + H(+)</text>
        <dbReference type="Rhea" id="RHEA:40139"/>
        <dbReference type="ChEBI" id="CHEBI:15377"/>
        <dbReference type="ChEBI" id="CHEBI:15378"/>
        <dbReference type="ChEBI" id="CHEBI:30823"/>
        <dbReference type="ChEBI" id="CHEBI:57287"/>
        <dbReference type="ChEBI" id="CHEBI:57387"/>
    </reaction>
    <physiologicalReaction direction="left-to-right" evidence="14">
        <dbReference type="Rhea" id="RHEA:40140"/>
    </physiologicalReaction>
</comment>
<keyword evidence="5" id="KW-0963">Cytoplasm</keyword>
<evidence type="ECO:0000256" key="3">
    <source>
        <dbReference type="ARBA" id="ARBA00004632"/>
    </source>
</evidence>
<evidence type="ECO:0000256" key="11">
    <source>
        <dbReference type="ARBA" id="ARBA00023136"/>
    </source>
</evidence>
<accession>A0A521EUM1</accession>
<dbReference type="OrthoDB" id="9792301at2"/>
<evidence type="ECO:0000256" key="9">
    <source>
        <dbReference type="ARBA" id="ARBA00022946"/>
    </source>
</evidence>
<keyword evidence="4" id="KW-1003">Cell membrane</keyword>
<name>A0A521EUM1_SACCC</name>
<evidence type="ECO:0000256" key="2">
    <source>
        <dbReference type="ARBA" id="ARBA00004496"/>
    </source>
</evidence>
<dbReference type="GO" id="GO:0006631">
    <property type="term" value="P:fatty acid metabolic process"/>
    <property type="evidence" value="ECO:0007669"/>
    <property type="project" value="UniProtKB-KW"/>
</dbReference>
<comment type="catalytic activity">
    <reaction evidence="23">
        <text>tetradecanoyl-CoA + H2O = tetradecanoate + CoA + H(+)</text>
        <dbReference type="Rhea" id="RHEA:40119"/>
        <dbReference type="ChEBI" id="CHEBI:15377"/>
        <dbReference type="ChEBI" id="CHEBI:15378"/>
        <dbReference type="ChEBI" id="CHEBI:30807"/>
        <dbReference type="ChEBI" id="CHEBI:57287"/>
        <dbReference type="ChEBI" id="CHEBI:57385"/>
    </reaction>
    <physiologicalReaction direction="left-to-right" evidence="23">
        <dbReference type="Rhea" id="RHEA:40120"/>
    </physiologicalReaction>
</comment>